<dbReference type="InterPro" id="IPR042100">
    <property type="entry name" value="Bug_dom1"/>
</dbReference>
<dbReference type="PROSITE" id="PS51257">
    <property type="entry name" value="PROKAR_LIPOPROTEIN"/>
    <property type="match status" value="1"/>
</dbReference>
<name>A0ABR9ZNR7_9FIRM</name>
<dbReference type="EMBL" id="JADKNH010000002">
    <property type="protein sequence ID" value="MBF4692113.1"/>
    <property type="molecule type" value="Genomic_DNA"/>
</dbReference>
<gene>
    <name evidence="2" type="ORF">ISU02_03240</name>
</gene>
<protein>
    <submittedName>
        <fullName evidence="2">Tripartite tricarboxylate transporter substrate binding protein</fullName>
    </submittedName>
</protein>
<comment type="similarity">
    <text evidence="1">Belongs to the UPF0065 (bug) family.</text>
</comment>
<dbReference type="PIRSF" id="PIRSF017082">
    <property type="entry name" value="YflP"/>
    <property type="match status" value="1"/>
</dbReference>
<dbReference type="PANTHER" id="PTHR42928">
    <property type="entry name" value="TRICARBOXYLATE-BINDING PROTEIN"/>
    <property type="match status" value="1"/>
</dbReference>
<dbReference type="RefSeq" id="WP_194700358.1">
    <property type="nucleotide sequence ID" value="NZ_JADKNH010000002.1"/>
</dbReference>
<dbReference type="CDD" id="cd07012">
    <property type="entry name" value="PBP2_Bug_TTT"/>
    <property type="match status" value="1"/>
</dbReference>
<evidence type="ECO:0000313" key="2">
    <source>
        <dbReference type="EMBL" id="MBF4692113.1"/>
    </source>
</evidence>
<dbReference type="InterPro" id="IPR005064">
    <property type="entry name" value="BUG"/>
</dbReference>
<dbReference type="SUPFAM" id="SSF53850">
    <property type="entry name" value="Periplasmic binding protein-like II"/>
    <property type="match status" value="1"/>
</dbReference>
<comment type="caution">
    <text evidence="2">The sequence shown here is derived from an EMBL/GenBank/DDBJ whole genome shotgun (WGS) entry which is preliminary data.</text>
</comment>
<evidence type="ECO:0000256" key="1">
    <source>
        <dbReference type="ARBA" id="ARBA00006987"/>
    </source>
</evidence>
<dbReference type="Proteomes" id="UP000614200">
    <property type="component" value="Unassembled WGS sequence"/>
</dbReference>
<accession>A0ABR9ZNR7</accession>
<dbReference type="Gene3D" id="3.40.190.10">
    <property type="entry name" value="Periplasmic binding protein-like II"/>
    <property type="match status" value="1"/>
</dbReference>
<dbReference type="Pfam" id="PF03401">
    <property type="entry name" value="TctC"/>
    <property type="match status" value="1"/>
</dbReference>
<keyword evidence="3" id="KW-1185">Reference proteome</keyword>
<reference evidence="2 3" key="1">
    <citation type="submission" date="2020-11" db="EMBL/GenBank/DDBJ databases">
        <title>Fusibacter basophilias sp. nov.</title>
        <authorList>
            <person name="Qiu D."/>
        </authorList>
    </citation>
    <scope>NUCLEOTIDE SEQUENCE [LARGE SCALE GENOMIC DNA]</scope>
    <source>
        <strain evidence="2 3">Q10-2</strain>
    </source>
</reference>
<dbReference type="PANTHER" id="PTHR42928:SF5">
    <property type="entry name" value="BLR1237 PROTEIN"/>
    <property type="match status" value="1"/>
</dbReference>
<evidence type="ECO:0000313" key="3">
    <source>
        <dbReference type="Proteomes" id="UP000614200"/>
    </source>
</evidence>
<organism evidence="2 3">
    <name type="scientific">Fusibacter ferrireducens</name>
    <dbReference type="NCBI Taxonomy" id="2785058"/>
    <lineage>
        <taxon>Bacteria</taxon>
        <taxon>Bacillati</taxon>
        <taxon>Bacillota</taxon>
        <taxon>Clostridia</taxon>
        <taxon>Eubacteriales</taxon>
        <taxon>Eubacteriales Family XII. Incertae Sedis</taxon>
        <taxon>Fusibacter</taxon>
    </lineage>
</organism>
<dbReference type="Gene3D" id="3.40.190.150">
    <property type="entry name" value="Bordetella uptake gene, domain 1"/>
    <property type="match status" value="1"/>
</dbReference>
<proteinExistence type="inferred from homology"/>
<sequence length="345" mass="36800">MRKGLVLVGVLIFLLTTVGCAKKVEPAASETPAASTKSEVPVAQEEVKTLAFPEKDITLIVPFAAGGGTDTMARIFAKTAGKNYLNGHQIIVENKAGGGAVIGQSYVANTADPDGYTVMIFTSSAINNTLLKDVDYSYEDFKPIVGCNPDAEIVVVPVDSPYNTLDEFVAGAKENALKISTPGHSSGHHIRGLNMARLLDLKFNFVHSDSAAMQLTQIMGGHVDAAFMTVGETAGPISDGQVKALGIMAKERNVFIPEVKTFLEQGYEGWIDGANRGIACSVNVPDDVYNYLVEEFGKIANSEEFVKAMTDGGMTAGAMTPAEYQDYINFTAEGITALKPMLQQK</sequence>